<dbReference type="EMBL" id="CP001965">
    <property type="protein sequence ID" value="ADE12132.1"/>
    <property type="molecule type" value="Genomic_DNA"/>
</dbReference>
<dbReference type="HOGENOM" id="CLU_449695_0_0_4"/>
<dbReference type="AlphaFoldDB" id="D5CT46"/>
<dbReference type="STRING" id="580332.Slit_1903"/>
<proteinExistence type="predicted"/>
<sequence length="607" mass="63976">MFDAYEVAVKLRIKDEFSGVMGILTRHLVKANTQAGELQNKLDRIGRLFKAGALTTGAGFGLAMTLKAATNEAVRYEQQMNRLKALNLDNKFGGGSTASLAAQAQAIAKSTAGTTQLEALRLVTETQAITGDMKHTAELAPVLARMRFGMEAYMSGQGKGEGHGAGAEKQFADIVKVMEMRGLMRNFTSEKLDRMADLFVKNYAASGGMVKPSDFLAMMKTGGVAGKSVNDDFMFALGHIMQEKGGQRSGQQMMSAYQNLVAGRTTQQVAEQMAKYGLLDPHQIKYGTTGHITKVAPGALAQSQLMIDNPLAWLNTVLLPKLAAKGVDINNTNKVLPIINQMASNRNAADFLAQLYLERGQIGNYMAQAQNAMGMNALYAQGKGSTVGQQIDLQAKVNQLELEFGTAALPLLKAALEQAIPLVKQMGEWIGKHPDGLKNLVYSIAGLSVAMMVSGPLMVLGSGIKLLGVALEFGGAGGVAASLGRSAAALRYLGGAAAALGAGYAVGSVIHDNLSDAHKDRGGHNIAWLLALLGNKEAQDALDQESKTVRSGRSFSSAGNSAVYMDGKKVGEIVSGHQARAAGRPTGGTSGFDGSMMQRPVGAGFRG</sequence>
<gene>
    <name evidence="2" type="ordered locus">Slit_1903</name>
</gene>
<accession>D5CT46</accession>
<evidence type="ECO:0000313" key="2">
    <source>
        <dbReference type="EMBL" id="ADE12132.1"/>
    </source>
</evidence>
<dbReference type="KEGG" id="slt:Slit_1903"/>
<keyword evidence="3" id="KW-1185">Reference proteome</keyword>
<reference evidence="2 3" key="1">
    <citation type="submission" date="2010-03" db="EMBL/GenBank/DDBJ databases">
        <title>Complete sequence of Sideroxydans lithotrophicus ES-1.</title>
        <authorList>
            <consortium name="US DOE Joint Genome Institute"/>
            <person name="Lucas S."/>
            <person name="Copeland A."/>
            <person name="Lapidus A."/>
            <person name="Cheng J.-F."/>
            <person name="Bruce D."/>
            <person name="Goodwin L."/>
            <person name="Pitluck S."/>
            <person name="Munk A.C."/>
            <person name="Detter J.C."/>
            <person name="Han C."/>
            <person name="Tapia R."/>
            <person name="Larimer F."/>
            <person name="Land M."/>
            <person name="Hauser L."/>
            <person name="Kyrpides N."/>
            <person name="Ivanova N."/>
            <person name="Emerson D."/>
            <person name="Woyke T."/>
        </authorList>
    </citation>
    <scope>NUCLEOTIDE SEQUENCE [LARGE SCALE GENOMIC DNA]</scope>
    <source>
        <strain evidence="2 3">ES-1</strain>
    </source>
</reference>
<protein>
    <submittedName>
        <fullName evidence="2">Uncharacterized protein</fullName>
    </submittedName>
</protein>
<dbReference type="eggNOG" id="COG4942">
    <property type="taxonomic scope" value="Bacteria"/>
</dbReference>
<evidence type="ECO:0000313" key="3">
    <source>
        <dbReference type="Proteomes" id="UP000001625"/>
    </source>
</evidence>
<organism evidence="2 3">
    <name type="scientific">Sideroxydans lithotrophicus (strain ES-1)</name>
    <dbReference type="NCBI Taxonomy" id="580332"/>
    <lineage>
        <taxon>Bacteria</taxon>
        <taxon>Pseudomonadati</taxon>
        <taxon>Pseudomonadota</taxon>
        <taxon>Betaproteobacteria</taxon>
        <taxon>Nitrosomonadales</taxon>
        <taxon>Gallionellaceae</taxon>
        <taxon>Sideroxydans</taxon>
    </lineage>
</organism>
<feature type="region of interest" description="Disordered" evidence="1">
    <location>
        <begin position="577"/>
        <end position="607"/>
    </location>
</feature>
<evidence type="ECO:0000256" key="1">
    <source>
        <dbReference type="SAM" id="MobiDB-lite"/>
    </source>
</evidence>
<name>D5CT46_SIDLE</name>
<dbReference type="Proteomes" id="UP000001625">
    <property type="component" value="Chromosome"/>
</dbReference>